<keyword evidence="1" id="KW-0732">Signal</keyword>
<sequence length="138" mass="15194">MRFTSLSGVTATVVLVSLSLMGSSAGAASVPPQSRVATAADLLALKEHLNGCFQLQPRPAIIQPKDLLPVYQPDHNGNFVDIELYSFSGHLQRKLTIMKNTRLGRVRNVEITEYNRSSESGKFSNTLDIEYNENETQA</sequence>
<organism evidence="2 3">
    <name type="scientific">Thamnocephalis sphaerospora</name>
    <dbReference type="NCBI Taxonomy" id="78915"/>
    <lineage>
        <taxon>Eukaryota</taxon>
        <taxon>Fungi</taxon>
        <taxon>Fungi incertae sedis</taxon>
        <taxon>Zoopagomycota</taxon>
        <taxon>Zoopagomycotina</taxon>
        <taxon>Zoopagomycetes</taxon>
        <taxon>Zoopagales</taxon>
        <taxon>Sigmoideomycetaceae</taxon>
        <taxon>Thamnocephalis</taxon>
    </lineage>
</organism>
<dbReference type="AlphaFoldDB" id="A0A4P9XFN2"/>
<evidence type="ECO:0000313" key="2">
    <source>
        <dbReference type="EMBL" id="RKP04392.1"/>
    </source>
</evidence>
<protein>
    <submittedName>
        <fullName evidence="2">Uncharacterized protein</fullName>
    </submittedName>
</protein>
<feature type="signal peptide" evidence="1">
    <location>
        <begin position="1"/>
        <end position="27"/>
    </location>
</feature>
<dbReference type="EMBL" id="KZ993773">
    <property type="protein sequence ID" value="RKP04392.1"/>
    <property type="molecule type" value="Genomic_DNA"/>
</dbReference>
<evidence type="ECO:0000313" key="3">
    <source>
        <dbReference type="Proteomes" id="UP000271241"/>
    </source>
</evidence>
<name>A0A4P9XFN2_9FUNG</name>
<gene>
    <name evidence="2" type="ORF">THASP1DRAFT_33847</name>
</gene>
<evidence type="ECO:0000256" key="1">
    <source>
        <dbReference type="SAM" id="SignalP"/>
    </source>
</evidence>
<keyword evidence="3" id="KW-1185">Reference proteome</keyword>
<accession>A0A4P9XFN2</accession>
<proteinExistence type="predicted"/>
<dbReference type="Proteomes" id="UP000271241">
    <property type="component" value="Unassembled WGS sequence"/>
</dbReference>
<feature type="chain" id="PRO_5020564709" evidence="1">
    <location>
        <begin position="28"/>
        <end position="138"/>
    </location>
</feature>
<reference evidence="3" key="1">
    <citation type="journal article" date="2018" name="Nat. Microbiol.">
        <title>Leveraging single-cell genomics to expand the fungal tree of life.</title>
        <authorList>
            <person name="Ahrendt S.R."/>
            <person name="Quandt C.A."/>
            <person name="Ciobanu D."/>
            <person name="Clum A."/>
            <person name="Salamov A."/>
            <person name="Andreopoulos B."/>
            <person name="Cheng J.F."/>
            <person name="Woyke T."/>
            <person name="Pelin A."/>
            <person name="Henrissat B."/>
            <person name="Reynolds N.K."/>
            <person name="Benny G.L."/>
            <person name="Smith M.E."/>
            <person name="James T.Y."/>
            <person name="Grigoriev I.V."/>
        </authorList>
    </citation>
    <scope>NUCLEOTIDE SEQUENCE [LARGE SCALE GENOMIC DNA]</scope>
    <source>
        <strain evidence="3">RSA 1356</strain>
    </source>
</reference>
<feature type="non-terminal residue" evidence="2">
    <location>
        <position position="138"/>
    </location>
</feature>